<proteinExistence type="predicted"/>
<keyword evidence="2" id="KW-1185">Reference proteome</keyword>
<dbReference type="RefSeq" id="WP_252441073.1">
    <property type="nucleotide sequence ID" value="NZ_JAGSOV010000041.1"/>
</dbReference>
<accession>A0ABT1A3P1</accession>
<evidence type="ECO:0008006" key="3">
    <source>
        <dbReference type="Google" id="ProtNLM"/>
    </source>
</evidence>
<evidence type="ECO:0000313" key="1">
    <source>
        <dbReference type="EMBL" id="MCO1657424.1"/>
    </source>
</evidence>
<dbReference type="Proteomes" id="UP001165283">
    <property type="component" value="Unassembled WGS sequence"/>
</dbReference>
<comment type="caution">
    <text evidence="1">The sequence shown here is derived from an EMBL/GenBank/DDBJ whole genome shotgun (WGS) entry which is preliminary data.</text>
</comment>
<dbReference type="InterPro" id="IPR029058">
    <property type="entry name" value="AB_hydrolase_fold"/>
</dbReference>
<reference evidence="1" key="1">
    <citation type="submission" date="2021-04" db="EMBL/GenBank/DDBJ databases">
        <title>Pseudonocardia sp. nov., isolated from sandy soil of mangrove forest.</title>
        <authorList>
            <person name="Zan Z."/>
            <person name="Huang R."/>
            <person name="Liu W."/>
        </authorList>
    </citation>
    <scope>NUCLEOTIDE SEQUENCE</scope>
    <source>
        <strain evidence="1">S2-4</strain>
    </source>
</reference>
<name>A0ABT1A3P1_9PSEU</name>
<organism evidence="1 2">
    <name type="scientific">Pseudonocardia humida</name>
    <dbReference type="NCBI Taxonomy" id="2800819"/>
    <lineage>
        <taxon>Bacteria</taxon>
        <taxon>Bacillati</taxon>
        <taxon>Actinomycetota</taxon>
        <taxon>Actinomycetes</taxon>
        <taxon>Pseudonocardiales</taxon>
        <taxon>Pseudonocardiaceae</taxon>
        <taxon>Pseudonocardia</taxon>
    </lineage>
</organism>
<dbReference type="SUPFAM" id="SSF53474">
    <property type="entry name" value="alpha/beta-Hydrolases"/>
    <property type="match status" value="1"/>
</dbReference>
<dbReference type="Gene3D" id="3.40.50.1820">
    <property type="entry name" value="alpha/beta hydrolase"/>
    <property type="match status" value="1"/>
</dbReference>
<sequence>MAGVREPLHAFGVSAGGPAAALYAARHSTRSLTLWCAVTGPYTPNREAVESPLGRLVLSRRGQDLLSWLLARTTRGAPALALTSFLRTESSLDEAAVGEVVRHVRAHPEQLASFTAMVDSTTPMSRLHPGMMDELRAFAQDWRVPWHRIDAPVLAVHSPADDDVPVEHIDRVRAELPDARILRPSAGGHLVWLGPDGESVVRATLDHLRRASSMPVRPA</sequence>
<gene>
    <name evidence="1" type="ORF">KDL28_20405</name>
</gene>
<dbReference type="EMBL" id="JAGSOV010000041">
    <property type="protein sequence ID" value="MCO1657424.1"/>
    <property type="molecule type" value="Genomic_DNA"/>
</dbReference>
<protein>
    <recommendedName>
        <fullName evidence="3">Pimeloyl-ACP methyl ester carboxylesterase</fullName>
    </recommendedName>
</protein>
<evidence type="ECO:0000313" key="2">
    <source>
        <dbReference type="Proteomes" id="UP001165283"/>
    </source>
</evidence>